<accession>A0A8J8NRD5</accession>
<name>A0A8J8NRD5_HALGN</name>
<sequence>MYINKLEFLKSQSQYIVFNFCVFYGDAFKLLQAQYQNLKILRLFNCHIFDTCEFKLLKNLEELKIKNTQIQKLLGNAESLIDEASNGKIMTTVKILASIIIGGIPKELPSAPSSLRIVTAEVDFASQFEINSSDQTIILSIIGAIPACIFIDNESVFCFEWIYKFLHSVSQIQFTHQYSPIVLSIAKFRDACPDRPSLLTQNLLYELKMIAERNNLIVTRLERKGLFQSEIQMKLKDITSRQIVLQLDERKERYLFEINGIAYTLIPSVQVSLGVRKCRKIFIKSKGHPLRPKTIESQGSISHASQQQYINTWYLFSERLLHLRRGGSNIPCCPKIGAKQTLSASTTQV</sequence>
<protein>
    <submittedName>
        <fullName evidence="1">Uncharacterized protein</fullName>
    </submittedName>
</protein>
<dbReference type="EMBL" id="RRYP01007955">
    <property type="protein sequence ID" value="TNV80123.1"/>
    <property type="molecule type" value="Genomic_DNA"/>
</dbReference>
<evidence type="ECO:0000313" key="1">
    <source>
        <dbReference type="EMBL" id="TNV80123.1"/>
    </source>
</evidence>
<dbReference type="Proteomes" id="UP000785679">
    <property type="component" value="Unassembled WGS sequence"/>
</dbReference>
<reference evidence="1" key="1">
    <citation type="submission" date="2019-06" db="EMBL/GenBank/DDBJ databases">
        <authorList>
            <person name="Zheng W."/>
        </authorList>
    </citation>
    <scope>NUCLEOTIDE SEQUENCE</scope>
    <source>
        <strain evidence="1">QDHG01</strain>
    </source>
</reference>
<dbReference type="AlphaFoldDB" id="A0A8J8NRD5"/>
<gene>
    <name evidence="1" type="ORF">FGO68_gene17782</name>
</gene>
<evidence type="ECO:0000313" key="2">
    <source>
        <dbReference type="Proteomes" id="UP000785679"/>
    </source>
</evidence>
<comment type="caution">
    <text evidence="1">The sequence shown here is derived from an EMBL/GenBank/DDBJ whole genome shotgun (WGS) entry which is preliminary data.</text>
</comment>
<proteinExistence type="predicted"/>
<keyword evidence="2" id="KW-1185">Reference proteome</keyword>
<organism evidence="1 2">
    <name type="scientific">Halteria grandinella</name>
    <dbReference type="NCBI Taxonomy" id="5974"/>
    <lineage>
        <taxon>Eukaryota</taxon>
        <taxon>Sar</taxon>
        <taxon>Alveolata</taxon>
        <taxon>Ciliophora</taxon>
        <taxon>Intramacronucleata</taxon>
        <taxon>Spirotrichea</taxon>
        <taxon>Stichotrichia</taxon>
        <taxon>Sporadotrichida</taxon>
        <taxon>Halteriidae</taxon>
        <taxon>Halteria</taxon>
    </lineage>
</organism>